<dbReference type="PANTHER" id="PTHR43537:SF5">
    <property type="entry name" value="UXU OPERON TRANSCRIPTIONAL REGULATOR"/>
    <property type="match status" value="1"/>
</dbReference>
<evidence type="ECO:0000256" key="1">
    <source>
        <dbReference type="ARBA" id="ARBA00023015"/>
    </source>
</evidence>
<dbReference type="InterPro" id="IPR036388">
    <property type="entry name" value="WH-like_DNA-bd_sf"/>
</dbReference>
<gene>
    <name evidence="5" type="ORF">QPJ95_06545</name>
</gene>
<reference evidence="5 6" key="1">
    <citation type="submission" date="2023-06" db="EMBL/GenBank/DDBJ databases">
        <title>Parasedimentitalea psychrophila sp. nov., a psychrophilic bacterium isolated from deep-sea sediment.</title>
        <authorList>
            <person name="Li A."/>
        </authorList>
    </citation>
    <scope>NUCLEOTIDE SEQUENCE [LARGE SCALE GENOMIC DNA]</scope>
    <source>
        <strain evidence="5 6">QS115</strain>
    </source>
</reference>
<evidence type="ECO:0000313" key="5">
    <source>
        <dbReference type="EMBL" id="WIY26571.1"/>
    </source>
</evidence>
<dbReference type="InterPro" id="IPR036390">
    <property type="entry name" value="WH_DNA-bd_sf"/>
</dbReference>
<evidence type="ECO:0000256" key="2">
    <source>
        <dbReference type="ARBA" id="ARBA00023125"/>
    </source>
</evidence>
<evidence type="ECO:0000313" key="6">
    <source>
        <dbReference type="Proteomes" id="UP001238334"/>
    </source>
</evidence>
<dbReference type="GO" id="GO:0003700">
    <property type="term" value="F:DNA-binding transcription factor activity"/>
    <property type="evidence" value="ECO:0007669"/>
    <property type="project" value="InterPro"/>
</dbReference>
<feature type="domain" description="HTH gntR-type" evidence="4">
    <location>
        <begin position="15"/>
        <end position="83"/>
    </location>
</feature>
<dbReference type="SMART" id="SM00345">
    <property type="entry name" value="HTH_GNTR"/>
    <property type="match status" value="1"/>
</dbReference>
<keyword evidence="2" id="KW-0238">DNA-binding</keyword>
<dbReference type="InterPro" id="IPR011711">
    <property type="entry name" value="GntR_C"/>
</dbReference>
<dbReference type="Gene3D" id="1.10.10.10">
    <property type="entry name" value="Winged helix-like DNA-binding domain superfamily/Winged helix DNA-binding domain"/>
    <property type="match status" value="1"/>
</dbReference>
<dbReference type="InterPro" id="IPR008920">
    <property type="entry name" value="TF_FadR/GntR_C"/>
</dbReference>
<protein>
    <submittedName>
        <fullName evidence="5">FCD domain-containing protein</fullName>
    </submittedName>
</protein>
<dbReference type="RefSeq" id="WP_270917695.1">
    <property type="nucleotide sequence ID" value="NZ_CP127247.1"/>
</dbReference>
<dbReference type="SUPFAM" id="SSF48008">
    <property type="entry name" value="GntR ligand-binding domain-like"/>
    <property type="match status" value="1"/>
</dbReference>
<dbReference type="Pfam" id="PF00392">
    <property type="entry name" value="GntR"/>
    <property type="match status" value="1"/>
</dbReference>
<dbReference type="SUPFAM" id="SSF46785">
    <property type="entry name" value="Winged helix' DNA-binding domain"/>
    <property type="match status" value="1"/>
</dbReference>
<dbReference type="Proteomes" id="UP001238334">
    <property type="component" value="Chromosome"/>
</dbReference>
<evidence type="ECO:0000259" key="4">
    <source>
        <dbReference type="PROSITE" id="PS50949"/>
    </source>
</evidence>
<organism evidence="5 6">
    <name type="scientific">Parasedimentitalea psychrophila</name>
    <dbReference type="NCBI Taxonomy" id="2997337"/>
    <lineage>
        <taxon>Bacteria</taxon>
        <taxon>Pseudomonadati</taxon>
        <taxon>Pseudomonadota</taxon>
        <taxon>Alphaproteobacteria</taxon>
        <taxon>Rhodobacterales</taxon>
        <taxon>Paracoccaceae</taxon>
        <taxon>Parasedimentitalea</taxon>
    </lineage>
</organism>
<dbReference type="Gene3D" id="1.20.120.530">
    <property type="entry name" value="GntR ligand-binding domain-like"/>
    <property type="match status" value="1"/>
</dbReference>
<dbReference type="PROSITE" id="PS50949">
    <property type="entry name" value="HTH_GNTR"/>
    <property type="match status" value="1"/>
</dbReference>
<keyword evidence="3" id="KW-0804">Transcription</keyword>
<sequence>MKTVTNCVIGSSMPSQRASEALEKLSSYIEEHNFSLNARIPPERMLCEELGMTRSDFRSAMSVLEGEGRVWRQVGRGTFIGARSVLNLSEVRYLSGITTPKEIGDARLVIEPKLAGLAALNGVSTEHGELRRCNRRCREAKDWRIFEAWDNRFHYAVATATRNKLLMTVFETLNAVRRSHVWQTQRTTSGPSASHPSHAEHNAIYDAIVQKKPDDAAEAMRVHLDSVSSRLILQNASA</sequence>
<dbReference type="AlphaFoldDB" id="A0A9Y2L2P1"/>
<accession>A0A9Y2L2P1</accession>
<keyword evidence="6" id="KW-1185">Reference proteome</keyword>
<dbReference type="InterPro" id="IPR000524">
    <property type="entry name" value="Tscrpt_reg_HTH_GntR"/>
</dbReference>
<evidence type="ECO:0000256" key="3">
    <source>
        <dbReference type="ARBA" id="ARBA00023163"/>
    </source>
</evidence>
<proteinExistence type="predicted"/>
<dbReference type="SMART" id="SM00895">
    <property type="entry name" value="FCD"/>
    <property type="match status" value="1"/>
</dbReference>
<dbReference type="GO" id="GO:0003677">
    <property type="term" value="F:DNA binding"/>
    <property type="evidence" value="ECO:0007669"/>
    <property type="project" value="UniProtKB-KW"/>
</dbReference>
<name>A0A9Y2L2P1_9RHOB</name>
<dbReference type="Pfam" id="PF07729">
    <property type="entry name" value="FCD"/>
    <property type="match status" value="1"/>
</dbReference>
<dbReference type="PRINTS" id="PR00035">
    <property type="entry name" value="HTHGNTR"/>
</dbReference>
<dbReference type="EMBL" id="CP127247">
    <property type="protein sequence ID" value="WIY26571.1"/>
    <property type="molecule type" value="Genomic_DNA"/>
</dbReference>
<dbReference type="PANTHER" id="PTHR43537">
    <property type="entry name" value="TRANSCRIPTIONAL REGULATOR, GNTR FAMILY"/>
    <property type="match status" value="1"/>
</dbReference>
<keyword evidence="1" id="KW-0805">Transcription regulation</keyword>
<dbReference type="KEGG" id="ppso:QPJ95_06545"/>